<dbReference type="AlphaFoldDB" id="A0A133UGJ4"/>
<reference evidence="1 2" key="1">
    <citation type="journal article" date="2016" name="Sci. Rep.">
        <title>Metabolic traits of an uncultured archaeal lineage -MSBL1- from brine pools of the Red Sea.</title>
        <authorList>
            <person name="Mwirichia R."/>
            <person name="Alam I."/>
            <person name="Rashid M."/>
            <person name="Vinu M."/>
            <person name="Ba-Alawi W."/>
            <person name="Anthony Kamau A."/>
            <person name="Kamanda Ngugi D."/>
            <person name="Goker M."/>
            <person name="Klenk H.P."/>
            <person name="Bajic V."/>
            <person name="Stingl U."/>
        </authorList>
    </citation>
    <scope>NUCLEOTIDE SEQUENCE [LARGE SCALE GENOMIC DNA]</scope>
    <source>
        <strain evidence="1">SCGC-AAA259E22</strain>
    </source>
</reference>
<keyword evidence="2" id="KW-1185">Reference proteome</keyword>
<dbReference type="EMBL" id="LHXP01000022">
    <property type="protein sequence ID" value="KXA93309.1"/>
    <property type="molecule type" value="Genomic_DNA"/>
</dbReference>
<evidence type="ECO:0000313" key="2">
    <source>
        <dbReference type="Proteomes" id="UP000070657"/>
    </source>
</evidence>
<proteinExistence type="predicted"/>
<protein>
    <submittedName>
        <fullName evidence="1">Uncharacterized protein</fullName>
    </submittedName>
</protein>
<gene>
    <name evidence="1" type="ORF">AKJ66_02300</name>
</gene>
<evidence type="ECO:0000313" key="1">
    <source>
        <dbReference type="EMBL" id="KXA93309.1"/>
    </source>
</evidence>
<name>A0A133UGJ4_9EURY</name>
<comment type="caution">
    <text evidence="1">The sequence shown here is derived from an EMBL/GenBank/DDBJ whole genome shotgun (WGS) entry which is preliminary data.</text>
</comment>
<sequence>MVERLIEWCDNNGWKNVIVQCPEGEILELHGDSNRVLLRVEEIEKVGEGYIETKTAEFHLEPDGSLEFRPVGLTPPEEYAFGSQ</sequence>
<dbReference type="Proteomes" id="UP000070657">
    <property type="component" value="Unassembled WGS sequence"/>
</dbReference>
<organism evidence="1 2">
    <name type="scientific">candidate division MSBL1 archaeon SCGC-AAA259E22</name>
    <dbReference type="NCBI Taxonomy" id="1698265"/>
    <lineage>
        <taxon>Archaea</taxon>
        <taxon>Methanobacteriati</taxon>
        <taxon>Methanobacteriota</taxon>
        <taxon>candidate division MSBL1</taxon>
    </lineage>
</organism>
<accession>A0A133UGJ4</accession>